<reference evidence="3" key="2">
    <citation type="submission" date="2023-01" db="EMBL/GenBank/DDBJ databases">
        <title>Draft genome sequence of Agaribacter marinus strain NBRC 110023.</title>
        <authorList>
            <person name="Sun Q."/>
            <person name="Mori K."/>
        </authorList>
    </citation>
    <scope>NUCLEOTIDE SEQUENCE</scope>
    <source>
        <strain evidence="3">NBRC 110023</strain>
    </source>
</reference>
<dbReference type="Gene3D" id="3.60.10.10">
    <property type="entry name" value="Endonuclease/exonuclease/phosphatase"/>
    <property type="match status" value="1"/>
</dbReference>
<dbReference type="RefSeq" id="WP_284218560.1">
    <property type="nucleotide sequence ID" value="NZ_BSOT01000007.1"/>
</dbReference>
<accession>A0AA37WIT7</accession>
<feature type="domain" description="Endonuclease/exonuclease/phosphatase" evidence="2">
    <location>
        <begin position="64"/>
        <end position="434"/>
    </location>
</feature>
<dbReference type="InterPro" id="IPR036691">
    <property type="entry name" value="Endo/exonu/phosph_ase_sf"/>
</dbReference>
<comment type="caution">
    <text evidence="3">The sequence shown here is derived from an EMBL/GenBank/DDBJ whole genome shotgun (WGS) entry which is preliminary data.</text>
</comment>
<dbReference type="Pfam" id="PF03372">
    <property type="entry name" value="Exo_endo_phos"/>
    <property type="match status" value="1"/>
</dbReference>
<keyword evidence="4" id="KW-1185">Reference proteome</keyword>
<feature type="region of interest" description="Disordered" evidence="1">
    <location>
        <begin position="357"/>
        <end position="376"/>
    </location>
</feature>
<dbReference type="SUPFAM" id="SSF56219">
    <property type="entry name" value="DNase I-like"/>
    <property type="match status" value="1"/>
</dbReference>
<evidence type="ECO:0000256" key="1">
    <source>
        <dbReference type="SAM" id="MobiDB-lite"/>
    </source>
</evidence>
<gene>
    <name evidence="3" type="ORF">GCM10007852_30890</name>
</gene>
<organism evidence="3 4">
    <name type="scientific">Agaribacter marinus</name>
    <dbReference type="NCBI Taxonomy" id="1431249"/>
    <lineage>
        <taxon>Bacteria</taxon>
        <taxon>Pseudomonadati</taxon>
        <taxon>Pseudomonadota</taxon>
        <taxon>Gammaproteobacteria</taxon>
        <taxon>Alteromonadales</taxon>
        <taxon>Alteromonadaceae</taxon>
        <taxon>Agaribacter</taxon>
    </lineage>
</organism>
<name>A0AA37WIT7_9ALTE</name>
<reference evidence="3" key="1">
    <citation type="journal article" date="2014" name="Int. J. Syst. Evol. Microbiol.">
        <title>Complete genome sequence of Corynebacterium casei LMG S-19264T (=DSM 44701T), isolated from a smear-ripened cheese.</title>
        <authorList>
            <consortium name="US DOE Joint Genome Institute (JGI-PGF)"/>
            <person name="Walter F."/>
            <person name="Albersmeier A."/>
            <person name="Kalinowski J."/>
            <person name="Ruckert C."/>
        </authorList>
    </citation>
    <scope>NUCLEOTIDE SEQUENCE</scope>
    <source>
        <strain evidence="3">NBRC 110023</strain>
    </source>
</reference>
<evidence type="ECO:0000313" key="3">
    <source>
        <dbReference type="EMBL" id="GLR72181.1"/>
    </source>
</evidence>
<proteinExistence type="predicted"/>
<dbReference type="GO" id="GO:0003824">
    <property type="term" value="F:catalytic activity"/>
    <property type="evidence" value="ECO:0007669"/>
    <property type="project" value="InterPro"/>
</dbReference>
<evidence type="ECO:0000259" key="2">
    <source>
        <dbReference type="Pfam" id="PF03372"/>
    </source>
</evidence>
<evidence type="ECO:0000313" key="4">
    <source>
        <dbReference type="Proteomes" id="UP001156601"/>
    </source>
</evidence>
<sequence>MQPSVTQTNETTHVKFATFNVSFAHDGDPSEHFEQWVMFMNIPYVEQEKVIQKWKHKQVNAQEKKLAERIIQIRNIAAIIQRVRPDILLLNEFNNDGNGEDYRALHGFQKHYLDIGQHINSIDGGEKLAPIHYPYKQSYATNTGLPSGLDLANNGYDPTDPNDAFGFGFYHGHYAFALLSKHQINTEKTRTFQTFKRKDLPNAMIPIVNVCSNEKPLPKGLACGDNWFSQHEWENIRLSSKNHVDVPITIATNAGENTIHLLLSHPTPPAFDSVSDNNKYRNSEENDFWRYYISNDGNLYDDNGIYGGLNSANFVIMGDLNADTTWGTTTDKRFNGIQRLMNHPLVNQALVKPEGKFVPTSEGGAQEPNRRNHPYPAIRTATFGTRADYAVSSATLSVVDSGVYWQAAGQDGRRLFNDERIGKRGADKEVSSDHRLVWVTIEL</sequence>
<dbReference type="InterPro" id="IPR005135">
    <property type="entry name" value="Endo/exonuclease/phosphatase"/>
</dbReference>
<dbReference type="Proteomes" id="UP001156601">
    <property type="component" value="Unassembled WGS sequence"/>
</dbReference>
<protein>
    <submittedName>
        <fullName evidence="3">Succinyl-CoA synthetase subunit alpha</fullName>
    </submittedName>
</protein>
<dbReference type="EMBL" id="BSOT01000007">
    <property type="protein sequence ID" value="GLR72181.1"/>
    <property type="molecule type" value="Genomic_DNA"/>
</dbReference>
<dbReference type="AlphaFoldDB" id="A0AA37WIT7"/>